<comment type="subunit">
    <text evidence="10">Monomer. Associates with 30S ribosomal subunit, binds 16S rRNA.</text>
</comment>
<feature type="domain" description="EngC GTPase" evidence="11">
    <location>
        <begin position="94"/>
        <end position="241"/>
    </location>
</feature>
<dbReference type="GO" id="GO:0019843">
    <property type="term" value="F:rRNA binding"/>
    <property type="evidence" value="ECO:0007669"/>
    <property type="project" value="UniProtKB-KW"/>
</dbReference>
<keyword evidence="3 10" id="KW-0479">Metal-binding</keyword>
<proteinExistence type="inferred from homology"/>
<dbReference type="OrthoDB" id="9809485at2"/>
<keyword evidence="15" id="KW-1185">Reference proteome</keyword>
<evidence type="ECO:0000259" key="11">
    <source>
        <dbReference type="PROSITE" id="PS50936"/>
    </source>
</evidence>
<feature type="binding site" evidence="10">
    <location>
        <position position="273"/>
    </location>
    <ligand>
        <name>Zn(2+)</name>
        <dbReference type="ChEBI" id="CHEBI:29105"/>
    </ligand>
</feature>
<keyword evidence="7 10" id="KW-0862">Zinc</keyword>
<dbReference type="Pfam" id="PF03193">
    <property type="entry name" value="RsgA_GTPase"/>
    <property type="match status" value="1"/>
</dbReference>
<feature type="binding site" evidence="10">
    <location>
        <position position="271"/>
    </location>
    <ligand>
        <name>Zn(2+)</name>
        <dbReference type="ChEBI" id="CHEBI:29105"/>
    </ligand>
</feature>
<dbReference type="Gene3D" id="1.10.40.50">
    <property type="entry name" value="Probable gtpase engc, domain 3"/>
    <property type="match status" value="1"/>
</dbReference>
<dbReference type="AlphaFoldDB" id="A0A200JDP7"/>
<evidence type="ECO:0000256" key="3">
    <source>
        <dbReference type="ARBA" id="ARBA00022723"/>
    </source>
</evidence>
<evidence type="ECO:0000256" key="7">
    <source>
        <dbReference type="ARBA" id="ARBA00022833"/>
    </source>
</evidence>
<evidence type="ECO:0000256" key="10">
    <source>
        <dbReference type="HAMAP-Rule" id="MF_01820"/>
    </source>
</evidence>
<evidence type="ECO:0000313" key="15">
    <source>
        <dbReference type="Proteomes" id="UP000196151"/>
    </source>
</evidence>
<dbReference type="CDD" id="cd01854">
    <property type="entry name" value="YjeQ_EngC"/>
    <property type="match status" value="1"/>
</dbReference>
<dbReference type="EMBL" id="CP147246">
    <property type="protein sequence ID" value="WYJ92630.1"/>
    <property type="molecule type" value="Genomic_DNA"/>
</dbReference>
<name>A0A200JDP7_9ENTE</name>
<dbReference type="GO" id="GO:0046872">
    <property type="term" value="F:metal ion binding"/>
    <property type="evidence" value="ECO:0007669"/>
    <property type="project" value="UniProtKB-KW"/>
</dbReference>
<dbReference type="SUPFAM" id="SSF52540">
    <property type="entry name" value="P-loop containing nucleoside triphosphate hydrolases"/>
    <property type="match status" value="1"/>
</dbReference>
<evidence type="ECO:0000256" key="8">
    <source>
        <dbReference type="ARBA" id="ARBA00022884"/>
    </source>
</evidence>
<protein>
    <recommendedName>
        <fullName evidence="10">Small ribosomal subunit biogenesis GTPase RsgA</fullName>
        <ecNumber evidence="10">3.6.1.-</ecNumber>
    </recommendedName>
</protein>
<dbReference type="Gene3D" id="3.40.50.300">
    <property type="entry name" value="P-loop containing nucleotide triphosphate hydrolases"/>
    <property type="match status" value="1"/>
</dbReference>
<dbReference type="Pfam" id="PF12647">
    <property type="entry name" value="RNHCP"/>
    <property type="match status" value="1"/>
</dbReference>
<dbReference type="InterPro" id="IPR027417">
    <property type="entry name" value="P-loop_NTPase"/>
</dbReference>
<dbReference type="RefSeq" id="WP_087639938.1">
    <property type="nucleotide sequence ID" value="NZ_CP147246.1"/>
</dbReference>
<dbReference type="InterPro" id="IPR004881">
    <property type="entry name" value="Ribosome_biogen_GTPase_RsgA"/>
</dbReference>
<evidence type="ECO:0000256" key="6">
    <source>
        <dbReference type="ARBA" id="ARBA00022801"/>
    </source>
</evidence>
<dbReference type="PROSITE" id="PS51721">
    <property type="entry name" value="G_CP"/>
    <property type="match status" value="1"/>
</dbReference>
<dbReference type="InterPro" id="IPR024439">
    <property type="entry name" value="RNHCP"/>
</dbReference>
<comment type="subcellular location">
    <subcellularLocation>
        <location evidence="10">Cytoplasm</location>
    </subcellularLocation>
</comment>
<comment type="similarity">
    <text evidence="10">Belongs to the TRAFAC class YlqF/YawG GTPase family. RsgA subfamily.</text>
</comment>
<dbReference type="InterPro" id="IPR010914">
    <property type="entry name" value="RsgA_GTPase_dom"/>
</dbReference>
<evidence type="ECO:0000256" key="2">
    <source>
        <dbReference type="ARBA" id="ARBA00022517"/>
    </source>
</evidence>
<accession>A0A200JDP7</accession>
<keyword evidence="2 10" id="KW-0690">Ribosome biogenesis</keyword>
<keyword evidence="6 10" id="KW-0378">Hydrolase</keyword>
<dbReference type="PANTHER" id="PTHR32120:SF10">
    <property type="entry name" value="SMALL RIBOSOMAL SUBUNIT BIOGENESIS GTPASE RSGA"/>
    <property type="match status" value="1"/>
</dbReference>
<dbReference type="GO" id="GO:0005737">
    <property type="term" value="C:cytoplasm"/>
    <property type="evidence" value="ECO:0007669"/>
    <property type="project" value="UniProtKB-SubCell"/>
</dbReference>
<dbReference type="InterPro" id="IPR030378">
    <property type="entry name" value="G_CP_dom"/>
</dbReference>
<dbReference type="HAMAP" id="MF_01820">
    <property type="entry name" value="GTPase_RsgA"/>
    <property type="match status" value="1"/>
</dbReference>
<dbReference type="GO" id="GO:0042274">
    <property type="term" value="P:ribosomal small subunit biogenesis"/>
    <property type="evidence" value="ECO:0007669"/>
    <property type="project" value="UniProtKB-UniRule"/>
</dbReference>
<feature type="binding site" evidence="10">
    <location>
        <position position="266"/>
    </location>
    <ligand>
        <name>Zn(2+)</name>
        <dbReference type="ChEBI" id="CHEBI:29105"/>
    </ligand>
</feature>
<comment type="cofactor">
    <cofactor evidence="10">
        <name>Zn(2+)</name>
        <dbReference type="ChEBI" id="CHEBI:29105"/>
    </cofactor>
    <text evidence="10">Binds 1 zinc ion per subunit.</text>
</comment>
<feature type="binding site" evidence="10">
    <location>
        <position position="279"/>
    </location>
    <ligand>
        <name>Zn(2+)</name>
        <dbReference type="ChEBI" id="CHEBI:29105"/>
    </ligand>
</feature>
<evidence type="ECO:0000256" key="1">
    <source>
        <dbReference type="ARBA" id="ARBA00022490"/>
    </source>
</evidence>
<dbReference type="NCBIfam" id="TIGR00157">
    <property type="entry name" value="ribosome small subunit-dependent GTPase A"/>
    <property type="match status" value="1"/>
</dbReference>
<keyword evidence="4 10" id="KW-0699">rRNA-binding</keyword>
<keyword evidence="5 10" id="KW-0547">Nucleotide-binding</keyword>
<evidence type="ECO:0000256" key="5">
    <source>
        <dbReference type="ARBA" id="ARBA00022741"/>
    </source>
</evidence>
<evidence type="ECO:0000259" key="12">
    <source>
        <dbReference type="PROSITE" id="PS51721"/>
    </source>
</evidence>
<keyword evidence="8 10" id="KW-0694">RNA-binding</keyword>
<feature type="domain" description="CP-type G" evidence="12">
    <location>
        <begin position="88"/>
        <end position="243"/>
    </location>
</feature>
<reference evidence="13" key="1">
    <citation type="submission" date="2017-05" db="EMBL/GenBank/DDBJ databases">
        <title>The Genome Sequence of Enterococcus sp. 9D6_DIV0238.</title>
        <authorList>
            <consortium name="The Broad Institute Genomics Platform"/>
            <consortium name="The Broad Institute Genomic Center for Infectious Diseases"/>
            <person name="Earl A."/>
            <person name="Manson A."/>
            <person name="Schwartman J."/>
            <person name="Gilmore M."/>
            <person name="Abouelleil A."/>
            <person name="Cao P."/>
            <person name="Chapman S."/>
            <person name="Cusick C."/>
            <person name="Shea T."/>
            <person name="Young S."/>
            <person name="Neafsey D."/>
            <person name="Nusbaum C."/>
            <person name="Birren B."/>
        </authorList>
    </citation>
    <scope>NUCLEOTIDE SEQUENCE [LARGE SCALE GENOMIC DNA]</scope>
    <source>
        <strain evidence="13">9D6_DIV0238</strain>
    </source>
</reference>
<dbReference type="GO" id="GO:0005525">
    <property type="term" value="F:GTP binding"/>
    <property type="evidence" value="ECO:0007669"/>
    <property type="project" value="UniProtKB-UniRule"/>
</dbReference>
<feature type="binding site" evidence="10">
    <location>
        <begin position="133"/>
        <end position="136"/>
    </location>
    <ligand>
        <name>GTP</name>
        <dbReference type="ChEBI" id="CHEBI:37565"/>
    </ligand>
</feature>
<keyword evidence="9 10" id="KW-0342">GTP-binding</keyword>
<dbReference type="Proteomes" id="UP000196151">
    <property type="component" value="Chromosome"/>
</dbReference>
<sequence length="449" mass="50664">MNTTKIVNQIVEIKAQVAAVHKDIFEIISEEGTRFAHIKRGHYFNEQVDYPATGDYVMINWQGEDKSQILRTLPRRSTLTRADHVENKEQIIATNFDYIFILQAVNQDFNIRRLERYLTLAWQSGGVPVVILTKSDLNENHADLISAAQQVAIGTTVHIVSAHTKVGLKELDRYLKPDKTIVLVGSSGVGKSTLINGLMDKKVMKIKEIREKDGRGRHTTSHRQLFVLSNGAKIIDTPGMREVGIWNASEGLGQSFSDVEHYFGKCKFRDCQHQSEQNCAIKIALQAGDLSLERWESYLKLHAEAKYTSNKTAYLKEKTQTEKGISKLVKELKSIYQVNACLESFICKECGRLVNPEYAGSNHRNHCPYCLTSIHADNLPGDRASLCKGKMDAISIWSKKDGEWAIIHRCRSCGTLKSNRIAADDDQNRLVDLANKAIQHPPFIIENTK</sequence>
<dbReference type="PROSITE" id="PS50936">
    <property type="entry name" value="ENGC_GTPASE"/>
    <property type="match status" value="1"/>
</dbReference>
<feature type="binding site" evidence="10">
    <location>
        <begin position="185"/>
        <end position="193"/>
    </location>
    <ligand>
        <name>GTP</name>
        <dbReference type="ChEBI" id="CHEBI:37565"/>
    </ligand>
</feature>
<evidence type="ECO:0000313" key="14">
    <source>
        <dbReference type="EMBL" id="WYJ92630.1"/>
    </source>
</evidence>
<dbReference type="EMBL" id="NIBQ01000001">
    <property type="protein sequence ID" value="OUZ35324.1"/>
    <property type="molecule type" value="Genomic_DNA"/>
</dbReference>
<reference evidence="14" key="2">
    <citation type="submission" date="2017-05" db="EMBL/GenBank/DDBJ databases">
        <authorList>
            <consortium name="The Broad Institute Genomics Platform"/>
            <consortium name="The Broad Institute Genomic Center for Infectious Diseases"/>
            <person name="Earl A."/>
            <person name="Manson A."/>
            <person name="Schwartman J."/>
            <person name="Gilmore M."/>
            <person name="Abouelleil A."/>
            <person name="Cao P."/>
            <person name="Chapman S."/>
            <person name="Cusick C."/>
            <person name="Shea T."/>
            <person name="Young S."/>
            <person name="Neafsey D."/>
            <person name="Nusbaum C."/>
            <person name="Birren B."/>
        </authorList>
    </citation>
    <scope>NUCLEOTIDE SEQUENCE</scope>
    <source>
        <strain evidence="14">9D6_DIV0238</strain>
    </source>
</reference>
<evidence type="ECO:0000313" key="13">
    <source>
        <dbReference type="EMBL" id="OUZ35324.1"/>
    </source>
</evidence>
<dbReference type="GO" id="GO:0003924">
    <property type="term" value="F:GTPase activity"/>
    <property type="evidence" value="ECO:0007669"/>
    <property type="project" value="UniProtKB-UniRule"/>
</dbReference>
<evidence type="ECO:0000256" key="9">
    <source>
        <dbReference type="ARBA" id="ARBA00023134"/>
    </source>
</evidence>
<organism evidence="13">
    <name type="scientific">Candidatus Enterococcus dunnyi</name>
    <dbReference type="NCBI Taxonomy" id="1834192"/>
    <lineage>
        <taxon>Bacteria</taxon>
        <taxon>Bacillati</taxon>
        <taxon>Bacillota</taxon>
        <taxon>Bacilli</taxon>
        <taxon>Lactobacillales</taxon>
        <taxon>Enterococcaceae</taxon>
        <taxon>Enterococcus</taxon>
    </lineage>
</organism>
<keyword evidence="1 10" id="KW-0963">Cytoplasm</keyword>
<evidence type="ECO:0000256" key="4">
    <source>
        <dbReference type="ARBA" id="ARBA00022730"/>
    </source>
</evidence>
<reference evidence="14" key="3">
    <citation type="submission" date="2024-03" db="EMBL/GenBank/DDBJ databases">
        <title>The Genome Sequence of Enterococcus sp. DIV0238c.</title>
        <authorList>
            <consortium name="The Broad Institute Genomics Platform"/>
            <consortium name="The Broad Institute Microbial Omics Core"/>
            <consortium name="The Broad Institute Genomic Center for Infectious Diseases"/>
            <person name="Earl A."/>
            <person name="Manson A."/>
            <person name="Gilmore M."/>
            <person name="Schwartman J."/>
            <person name="Shea T."/>
            <person name="Abouelleil A."/>
            <person name="Cao P."/>
            <person name="Chapman S."/>
            <person name="Cusick C."/>
            <person name="Young S."/>
            <person name="Neafsey D."/>
            <person name="Nusbaum C."/>
            <person name="Birren B."/>
        </authorList>
    </citation>
    <scope>NUCLEOTIDE SEQUENCE</scope>
    <source>
        <strain evidence="14">9D6_DIV0238</strain>
    </source>
</reference>
<comment type="function">
    <text evidence="10">One of several proteins that assist in the late maturation steps of the functional core of the 30S ribosomal subunit. Helps release RbfA from mature subunits. May play a role in the assembly of ribosomal proteins into the subunit. Circularly permuted GTPase that catalyzes slow GTP hydrolysis, GTPase activity is stimulated by the 30S ribosomal subunit.</text>
</comment>
<dbReference type="EC" id="3.6.1.-" evidence="10"/>
<dbReference type="PANTHER" id="PTHR32120">
    <property type="entry name" value="SMALL RIBOSOMAL SUBUNIT BIOGENESIS GTPASE RSGA"/>
    <property type="match status" value="1"/>
</dbReference>
<gene>
    <name evidence="10" type="primary">rsgA</name>
    <name evidence="14" type="ORF">A5889_000109</name>
    <name evidence="13" type="ORF">A5889_000800</name>
</gene>